<dbReference type="Proteomes" id="UP000236584">
    <property type="component" value="Chromosome"/>
</dbReference>
<keyword evidence="2" id="KW-1185">Reference proteome</keyword>
<reference evidence="1 2" key="1">
    <citation type="submission" date="2018-01" db="EMBL/GenBank/DDBJ databases">
        <title>Complete genome sequence of Salinigranum rubrum GX10T, an extremely halophilic archaeon isolated from a marine solar saltern.</title>
        <authorList>
            <person name="Han S."/>
        </authorList>
    </citation>
    <scope>NUCLEOTIDE SEQUENCE [LARGE SCALE GENOMIC DNA]</scope>
    <source>
        <strain evidence="1 2">GX10</strain>
    </source>
</reference>
<proteinExistence type="predicted"/>
<evidence type="ECO:0000313" key="1">
    <source>
        <dbReference type="EMBL" id="AUV82603.1"/>
    </source>
</evidence>
<dbReference type="RefSeq" id="WP_103426292.1">
    <property type="nucleotide sequence ID" value="NZ_CP026309.1"/>
</dbReference>
<organism evidence="1 2">
    <name type="scientific">Salinigranum rubrum</name>
    <dbReference type="NCBI Taxonomy" id="755307"/>
    <lineage>
        <taxon>Archaea</taxon>
        <taxon>Methanobacteriati</taxon>
        <taxon>Methanobacteriota</taxon>
        <taxon>Stenosarchaea group</taxon>
        <taxon>Halobacteria</taxon>
        <taxon>Halobacteriales</taxon>
        <taxon>Haloferacaceae</taxon>
        <taxon>Salinigranum</taxon>
    </lineage>
</organism>
<dbReference type="OrthoDB" id="338932at2157"/>
<dbReference type="EMBL" id="CP026309">
    <property type="protein sequence ID" value="AUV82603.1"/>
    <property type="molecule type" value="Genomic_DNA"/>
</dbReference>
<gene>
    <name evidence="1" type="ORF">C2R22_13920</name>
</gene>
<evidence type="ECO:0000313" key="2">
    <source>
        <dbReference type="Proteomes" id="UP000236584"/>
    </source>
</evidence>
<dbReference type="GeneID" id="35593209"/>
<accession>A0A2I8VKZ1</accession>
<dbReference type="AlphaFoldDB" id="A0A2I8VKZ1"/>
<sequence length="63" mass="7211">MERETFPVRVTPEPWAECPYCGSEEVVVDVRLEDGHVQRMDFFCRDCEGADEIEGVSEQAESD</sequence>
<protein>
    <submittedName>
        <fullName evidence="1">Uncharacterized protein</fullName>
    </submittedName>
</protein>
<dbReference type="KEGG" id="srub:C2R22_13920"/>
<name>A0A2I8VKZ1_9EURY</name>